<dbReference type="EMBL" id="CP144700">
    <property type="protein sequence ID" value="WVZ24826.1"/>
    <property type="molecule type" value="Genomic_DNA"/>
</dbReference>
<organism evidence="3 4">
    <name type="scientific">Vigna mungo</name>
    <name type="common">Black gram</name>
    <name type="synonym">Phaseolus mungo</name>
    <dbReference type="NCBI Taxonomy" id="3915"/>
    <lineage>
        <taxon>Eukaryota</taxon>
        <taxon>Viridiplantae</taxon>
        <taxon>Streptophyta</taxon>
        <taxon>Embryophyta</taxon>
        <taxon>Tracheophyta</taxon>
        <taxon>Spermatophyta</taxon>
        <taxon>Magnoliopsida</taxon>
        <taxon>eudicotyledons</taxon>
        <taxon>Gunneridae</taxon>
        <taxon>Pentapetalae</taxon>
        <taxon>rosids</taxon>
        <taxon>fabids</taxon>
        <taxon>Fabales</taxon>
        <taxon>Fabaceae</taxon>
        <taxon>Papilionoideae</taxon>
        <taxon>50 kb inversion clade</taxon>
        <taxon>NPAAA clade</taxon>
        <taxon>indigoferoid/millettioid clade</taxon>
        <taxon>Phaseoleae</taxon>
        <taxon>Vigna</taxon>
    </lineage>
</organism>
<feature type="domain" description="60S ribosomal export protein NMD3 OB-fold" evidence="2">
    <location>
        <begin position="119"/>
        <end position="170"/>
    </location>
</feature>
<dbReference type="GO" id="GO:0043023">
    <property type="term" value="F:ribosomal large subunit binding"/>
    <property type="evidence" value="ECO:0007669"/>
    <property type="project" value="InterPro"/>
</dbReference>
<protein>
    <recommendedName>
        <fullName evidence="2">60S ribosomal export protein NMD3 OB-fold domain-containing protein</fullName>
    </recommendedName>
</protein>
<evidence type="ECO:0000256" key="1">
    <source>
        <dbReference type="SAM" id="MobiDB-lite"/>
    </source>
</evidence>
<evidence type="ECO:0000259" key="2">
    <source>
        <dbReference type="Pfam" id="PF21192"/>
    </source>
</evidence>
<keyword evidence="4" id="KW-1185">Reference proteome</keyword>
<dbReference type="AlphaFoldDB" id="A0AAQ3SDQ8"/>
<dbReference type="GO" id="GO:0005634">
    <property type="term" value="C:nucleus"/>
    <property type="evidence" value="ECO:0007669"/>
    <property type="project" value="TreeGrafter"/>
</dbReference>
<evidence type="ECO:0000313" key="3">
    <source>
        <dbReference type="EMBL" id="WVZ24826.1"/>
    </source>
</evidence>
<accession>A0AAQ3SDQ8</accession>
<sequence>MTESLHHLHRRRHRPSTPGTSEQANCSNPELCINFSGKLRTVLLISDFSERRAASVSITVHRAGQMDQVCSRFINSIALLDPFTLRDCFLDADQYWRTSFQSLLTSRQCSSCSCVRFWQERHNFNIKTHVGHLLNPGDYALGCELYEANSDDMELDKYKGHILEAILIKKRVPAIRGGIGDCGDELPSVPLDELLADLDLSEDEDEEDNMTE</sequence>
<gene>
    <name evidence="3" type="ORF">V8G54_003370</name>
</gene>
<dbReference type="PANTHER" id="PTHR12746:SF2">
    <property type="entry name" value="60S RIBOSOMAL EXPORT PROTEIN NMD3"/>
    <property type="match status" value="1"/>
</dbReference>
<dbReference type="InterPro" id="IPR048898">
    <property type="entry name" value="OB_NMD3"/>
</dbReference>
<dbReference type="PANTHER" id="PTHR12746">
    <property type="entry name" value="NONSENSE-MEDIATED MRNA DECAY PROTEIN 3"/>
    <property type="match status" value="1"/>
</dbReference>
<proteinExistence type="predicted"/>
<evidence type="ECO:0000313" key="4">
    <source>
        <dbReference type="Proteomes" id="UP001374535"/>
    </source>
</evidence>
<dbReference type="Proteomes" id="UP001374535">
    <property type="component" value="Chromosome 1"/>
</dbReference>
<dbReference type="GO" id="GO:0005737">
    <property type="term" value="C:cytoplasm"/>
    <property type="evidence" value="ECO:0007669"/>
    <property type="project" value="TreeGrafter"/>
</dbReference>
<reference evidence="3 4" key="1">
    <citation type="journal article" date="2023" name="Life. Sci Alliance">
        <title>Evolutionary insights into 3D genome organization and epigenetic landscape of Vigna mungo.</title>
        <authorList>
            <person name="Junaid A."/>
            <person name="Singh B."/>
            <person name="Bhatia S."/>
        </authorList>
    </citation>
    <scope>NUCLEOTIDE SEQUENCE [LARGE SCALE GENOMIC DNA]</scope>
    <source>
        <strain evidence="3">Urdbean</strain>
    </source>
</reference>
<dbReference type="InterPro" id="IPR039768">
    <property type="entry name" value="Nmd3"/>
</dbReference>
<feature type="region of interest" description="Disordered" evidence="1">
    <location>
        <begin position="1"/>
        <end position="25"/>
    </location>
</feature>
<dbReference type="GO" id="GO:0000055">
    <property type="term" value="P:ribosomal large subunit export from nucleus"/>
    <property type="evidence" value="ECO:0007669"/>
    <property type="project" value="TreeGrafter"/>
</dbReference>
<name>A0AAQ3SDQ8_VIGMU</name>
<dbReference type="Pfam" id="PF21192">
    <property type="entry name" value="OB_NMD3"/>
    <property type="match status" value="1"/>
</dbReference>